<keyword evidence="2" id="KW-1185">Reference proteome</keyword>
<dbReference type="AlphaFoldDB" id="A0A1S3KEZ6"/>
<evidence type="ECO:0000313" key="3">
    <source>
        <dbReference type="RefSeq" id="XP_013420816.1"/>
    </source>
</evidence>
<organism evidence="2 3">
    <name type="scientific">Lingula anatina</name>
    <name type="common">Brachiopod</name>
    <name type="synonym">Lingula unguis</name>
    <dbReference type="NCBI Taxonomy" id="7574"/>
    <lineage>
        <taxon>Eukaryota</taxon>
        <taxon>Metazoa</taxon>
        <taxon>Spiralia</taxon>
        <taxon>Lophotrochozoa</taxon>
        <taxon>Brachiopoda</taxon>
        <taxon>Linguliformea</taxon>
        <taxon>Lingulata</taxon>
        <taxon>Lingulida</taxon>
        <taxon>Linguloidea</taxon>
        <taxon>Lingulidae</taxon>
        <taxon>Lingula</taxon>
    </lineage>
</organism>
<dbReference type="InterPro" id="IPR014044">
    <property type="entry name" value="CAP_dom"/>
</dbReference>
<dbReference type="PRINTS" id="PR00837">
    <property type="entry name" value="V5TPXLIKE"/>
</dbReference>
<dbReference type="GeneID" id="106181089"/>
<dbReference type="FunCoup" id="A0A1S3KEZ6">
    <property type="interactions" value="7"/>
</dbReference>
<dbReference type="InterPro" id="IPR035940">
    <property type="entry name" value="CAP_sf"/>
</dbReference>
<dbReference type="OMA" id="CICTAIV"/>
<dbReference type="InterPro" id="IPR018244">
    <property type="entry name" value="Allrgn_V5/Tpx1_CS"/>
</dbReference>
<gene>
    <name evidence="3" type="primary">LOC106181089</name>
</gene>
<dbReference type="Pfam" id="PF00188">
    <property type="entry name" value="CAP"/>
    <property type="match status" value="1"/>
</dbReference>
<accession>A0A1S3KEZ6</accession>
<evidence type="ECO:0000313" key="2">
    <source>
        <dbReference type="Proteomes" id="UP000085678"/>
    </source>
</evidence>
<dbReference type="PROSITE" id="PS01010">
    <property type="entry name" value="CRISP_2"/>
    <property type="match status" value="1"/>
</dbReference>
<sequence>MIKSKRVGTTWTAQRVLCICTAIVMYIIPEIDGSDIETVSSTFSSEEIEHILKLHNVGRDSVVPPAANMKSMVWDKAVEVTAQYWASNCEWRHGNVISRESHLYQSRIGQNLYAVAGTTRPRVDDIMKGWYSEEKEWYDHTSNTCQEGRMCGHYKQAVWWNSYLIGCGIILCHSGSRNAFEDYDGPWYFVVCNYFPGGNIKGQLPYVSGTPCSLCTQDTLNSGDCVSGLCLTKHECSLFPDRCAWKSGCEWAITCYNQGTPTYENCSCICTEKWSGTDCREEKCPKPIKCANGRPYNFDSCRCECGEYFTGHHCEKPLLSKMGDSGRDNPKICTVPGMRRLCDYHLVGTTELVRHMFCPQLCGGVSAVPDYNSPKENFLELISSCRLNN</sequence>
<dbReference type="OrthoDB" id="6120460at2759"/>
<dbReference type="SMART" id="SM00198">
    <property type="entry name" value="SCP"/>
    <property type="match status" value="1"/>
</dbReference>
<protein>
    <submittedName>
        <fullName evidence="3">GLIPR1-like protein 1 isoform X1</fullName>
    </submittedName>
</protein>
<name>A0A1S3KEZ6_LINAN</name>
<dbReference type="InParanoid" id="A0A1S3KEZ6"/>
<reference evidence="3" key="1">
    <citation type="submission" date="2025-08" db="UniProtKB">
        <authorList>
            <consortium name="RefSeq"/>
        </authorList>
    </citation>
    <scope>IDENTIFICATION</scope>
    <source>
        <tissue evidence="3">Gonads</tissue>
    </source>
</reference>
<dbReference type="PANTHER" id="PTHR10334">
    <property type="entry name" value="CYSTEINE-RICH SECRETORY PROTEIN-RELATED"/>
    <property type="match status" value="1"/>
</dbReference>
<dbReference type="GO" id="GO:0005576">
    <property type="term" value="C:extracellular region"/>
    <property type="evidence" value="ECO:0007669"/>
    <property type="project" value="InterPro"/>
</dbReference>
<dbReference type="InterPro" id="IPR001283">
    <property type="entry name" value="CRISP-related"/>
</dbReference>
<evidence type="ECO:0000259" key="1">
    <source>
        <dbReference type="SMART" id="SM00198"/>
    </source>
</evidence>
<dbReference type="KEGG" id="lak:106181089"/>
<dbReference type="Gene3D" id="3.40.33.10">
    <property type="entry name" value="CAP"/>
    <property type="match status" value="1"/>
</dbReference>
<dbReference type="RefSeq" id="XP_013420816.1">
    <property type="nucleotide sequence ID" value="XM_013565362.1"/>
</dbReference>
<proteinExistence type="predicted"/>
<feature type="domain" description="SCP" evidence="1">
    <location>
        <begin position="46"/>
        <end position="202"/>
    </location>
</feature>
<dbReference type="SUPFAM" id="SSF55797">
    <property type="entry name" value="PR-1-like"/>
    <property type="match status" value="1"/>
</dbReference>
<dbReference type="Proteomes" id="UP000085678">
    <property type="component" value="Unplaced"/>
</dbReference>